<dbReference type="RefSeq" id="WP_127352702.1">
    <property type="nucleotide sequence ID" value="NZ_CP034791.1"/>
</dbReference>
<evidence type="ECO:0000256" key="3">
    <source>
        <dbReference type="ARBA" id="ARBA00022475"/>
    </source>
</evidence>
<evidence type="ECO:0000256" key="5">
    <source>
        <dbReference type="ARBA" id="ARBA00022989"/>
    </source>
</evidence>
<comment type="subcellular location">
    <subcellularLocation>
        <location evidence="1 7">Cell membrane</location>
        <topology evidence="1 7">Multi-pass membrane protein</topology>
    </subcellularLocation>
</comment>
<comment type="similarity">
    <text evidence="7">Belongs to the binding-protein-dependent transport system permease family.</text>
</comment>
<evidence type="ECO:0000256" key="6">
    <source>
        <dbReference type="ARBA" id="ARBA00023136"/>
    </source>
</evidence>
<dbReference type="InterPro" id="IPR000515">
    <property type="entry name" value="MetI-like"/>
</dbReference>
<feature type="transmembrane region" description="Helical" evidence="7">
    <location>
        <begin position="181"/>
        <end position="203"/>
    </location>
</feature>
<keyword evidence="4 7" id="KW-0812">Transmembrane</keyword>
<dbReference type="CDD" id="cd06261">
    <property type="entry name" value="TM_PBP2"/>
    <property type="match status" value="1"/>
</dbReference>
<keyword evidence="6 7" id="KW-0472">Membrane</keyword>
<evidence type="ECO:0000313" key="10">
    <source>
        <dbReference type="Proteomes" id="UP000282930"/>
    </source>
</evidence>
<proteinExistence type="inferred from homology"/>
<dbReference type="Proteomes" id="UP000282930">
    <property type="component" value="Chromosome"/>
</dbReference>
<evidence type="ECO:0000256" key="1">
    <source>
        <dbReference type="ARBA" id="ARBA00004651"/>
    </source>
</evidence>
<protein>
    <submittedName>
        <fullName evidence="9">Carbohydrate ABC transporter permease</fullName>
    </submittedName>
</protein>
<dbReference type="InterPro" id="IPR035906">
    <property type="entry name" value="MetI-like_sf"/>
</dbReference>
<keyword evidence="10" id="KW-1185">Reference proteome</keyword>
<evidence type="ECO:0000259" key="8">
    <source>
        <dbReference type="PROSITE" id="PS50928"/>
    </source>
</evidence>
<reference evidence="9 10" key="1">
    <citation type="submission" date="2018-12" db="EMBL/GenBank/DDBJ databases">
        <title>Genome sequence from the cellulolytic species, Caldicellulosiruptor changbaiensis.</title>
        <authorList>
            <person name="Blumer-Schuette S.E."/>
            <person name="Mendoza C."/>
        </authorList>
    </citation>
    <scope>NUCLEOTIDE SEQUENCE [LARGE SCALE GENOMIC DNA]</scope>
    <source>
        <strain evidence="9 10">CBS-Z</strain>
    </source>
</reference>
<dbReference type="Gene3D" id="1.10.3720.10">
    <property type="entry name" value="MetI-like"/>
    <property type="match status" value="1"/>
</dbReference>
<dbReference type="PANTHER" id="PTHR43744:SF8">
    <property type="entry name" value="SN-GLYCEROL-3-PHOSPHATE TRANSPORT SYSTEM PERMEASE PROTEIN UGPE"/>
    <property type="match status" value="1"/>
</dbReference>
<feature type="transmembrane region" description="Helical" evidence="7">
    <location>
        <begin position="239"/>
        <end position="259"/>
    </location>
</feature>
<feature type="transmembrane region" description="Helical" evidence="7">
    <location>
        <begin position="136"/>
        <end position="160"/>
    </location>
</feature>
<evidence type="ECO:0000313" key="9">
    <source>
        <dbReference type="EMBL" id="AZT91376.1"/>
    </source>
</evidence>
<dbReference type="GO" id="GO:0055085">
    <property type="term" value="P:transmembrane transport"/>
    <property type="evidence" value="ECO:0007669"/>
    <property type="project" value="InterPro"/>
</dbReference>
<feature type="transmembrane region" description="Helical" evidence="7">
    <location>
        <begin position="106"/>
        <end position="130"/>
    </location>
</feature>
<dbReference type="PANTHER" id="PTHR43744">
    <property type="entry name" value="ABC TRANSPORTER PERMEASE PROTEIN MG189-RELATED-RELATED"/>
    <property type="match status" value="1"/>
</dbReference>
<dbReference type="Pfam" id="PF00528">
    <property type="entry name" value="BPD_transp_1"/>
    <property type="match status" value="1"/>
</dbReference>
<keyword evidence="2 7" id="KW-0813">Transport</keyword>
<keyword evidence="5 7" id="KW-1133">Transmembrane helix</keyword>
<dbReference type="GO" id="GO:0005886">
    <property type="term" value="C:plasma membrane"/>
    <property type="evidence" value="ECO:0007669"/>
    <property type="project" value="UniProtKB-SubCell"/>
</dbReference>
<dbReference type="KEGG" id="ccha:ELD05_12590"/>
<evidence type="ECO:0000256" key="7">
    <source>
        <dbReference type="RuleBase" id="RU363032"/>
    </source>
</evidence>
<feature type="domain" description="ABC transmembrane type-1" evidence="8">
    <location>
        <begin position="71"/>
        <end position="260"/>
    </location>
</feature>
<gene>
    <name evidence="9" type="ORF">ELD05_12590</name>
</gene>
<keyword evidence="3" id="KW-1003">Cell membrane</keyword>
<evidence type="ECO:0000256" key="4">
    <source>
        <dbReference type="ARBA" id="ARBA00022692"/>
    </source>
</evidence>
<feature type="transmembrane region" description="Helical" evidence="7">
    <location>
        <begin position="70"/>
        <end position="99"/>
    </location>
</feature>
<dbReference type="SUPFAM" id="SSF161098">
    <property type="entry name" value="MetI-like"/>
    <property type="match status" value="1"/>
</dbReference>
<sequence length="275" mass="31067">MKKREKLKNVQLLILSTLIALIICFPIFYILYISIEPPSKVFSYPPQFSLSELTFNNFVEVFNLTPFLRFIVNSLIVAIISCLLQVIFACTAAFAFTFYNYKVKDILFLIVLATIMIPAQTIFIGNYLIIRSLGFLNTYIALILPNAVSAFGIFFIRQYFKTIPVEFFEAAKIEGCSNINYLVKILIPLSKPAIGSFLIYSFINIWNQYMWPLLVTDKDEVRTVQLGISMLQAAEQQNFGLIAAGVIIVILPTFLIFLLGHNQLVKGLMAGALKG</sequence>
<accession>A0A3T0D8R8</accession>
<evidence type="ECO:0000256" key="2">
    <source>
        <dbReference type="ARBA" id="ARBA00022448"/>
    </source>
</evidence>
<organism evidence="9 10">
    <name type="scientific">Caldicellulosiruptor changbaiensis</name>
    <dbReference type="NCBI Taxonomy" id="1222016"/>
    <lineage>
        <taxon>Bacteria</taxon>
        <taxon>Bacillati</taxon>
        <taxon>Bacillota</taxon>
        <taxon>Bacillota incertae sedis</taxon>
        <taxon>Caldicellulosiruptorales</taxon>
        <taxon>Caldicellulosiruptoraceae</taxon>
        <taxon>Caldicellulosiruptor</taxon>
    </lineage>
</organism>
<dbReference type="EMBL" id="CP034791">
    <property type="protein sequence ID" value="AZT91376.1"/>
    <property type="molecule type" value="Genomic_DNA"/>
</dbReference>
<dbReference type="PROSITE" id="PS50928">
    <property type="entry name" value="ABC_TM1"/>
    <property type="match status" value="1"/>
</dbReference>
<feature type="transmembrane region" description="Helical" evidence="7">
    <location>
        <begin position="12"/>
        <end position="35"/>
    </location>
</feature>
<dbReference type="AlphaFoldDB" id="A0A3T0D8R8"/>
<name>A0A3T0D8R8_9FIRM</name>